<organism evidence="10 11">
    <name type="scientific">Penicillium hordei</name>
    <dbReference type="NCBI Taxonomy" id="40994"/>
    <lineage>
        <taxon>Eukaryota</taxon>
        <taxon>Fungi</taxon>
        <taxon>Dikarya</taxon>
        <taxon>Ascomycota</taxon>
        <taxon>Pezizomycotina</taxon>
        <taxon>Eurotiomycetes</taxon>
        <taxon>Eurotiomycetidae</taxon>
        <taxon>Eurotiales</taxon>
        <taxon>Aspergillaceae</taxon>
        <taxon>Penicillium</taxon>
    </lineage>
</organism>
<evidence type="ECO:0000256" key="4">
    <source>
        <dbReference type="ARBA" id="ARBA00022692"/>
    </source>
</evidence>
<feature type="transmembrane region" description="Helical" evidence="8">
    <location>
        <begin position="118"/>
        <end position="139"/>
    </location>
</feature>
<accession>A0AAD6ECC1</accession>
<dbReference type="EMBL" id="JAQJAE010000002">
    <property type="protein sequence ID" value="KAJ5608274.1"/>
    <property type="molecule type" value="Genomic_DNA"/>
</dbReference>
<dbReference type="Proteomes" id="UP001213799">
    <property type="component" value="Unassembled WGS sequence"/>
</dbReference>
<dbReference type="Gene3D" id="1.20.1720.10">
    <property type="entry name" value="Multidrug resistance protein D"/>
    <property type="match status" value="1"/>
</dbReference>
<feature type="transmembrane region" description="Helical" evidence="8">
    <location>
        <begin position="9"/>
        <end position="29"/>
    </location>
</feature>
<evidence type="ECO:0000256" key="8">
    <source>
        <dbReference type="SAM" id="Phobius"/>
    </source>
</evidence>
<evidence type="ECO:0000256" key="2">
    <source>
        <dbReference type="ARBA" id="ARBA00022448"/>
    </source>
</evidence>
<dbReference type="RefSeq" id="XP_056755698.1">
    <property type="nucleotide sequence ID" value="XM_056895950.1"/>
</dbReference>
<dbReference type="GO" id="GO:0005886">
    <property type="term" value="C:plasma membrane"/>
    <property type="evidence" value="ECO:0007669"/>
    <property type="project" value="UniProtKB-SubCell"/>
</dbReference>
<dbReference type="PANTHER" id="PTHR23502:SF186">
    <property type="entry name" value="MAJOR FACILITATOR SUPERFAMILY (MFS) PROFILE DOMAIN-CONTAINING PROTEIN"/>
    <property type="match status" value="1"/>
</dbReference>
<comment type="similarity">
    <text evidence="7">Belongs to the major facilitator superfamily. DHA1 family. Polyamines/proton antiporter (TC 2.A.1.2.16) subfamily.</text>
</comment>
<dbReference type="InterPro" id="IPR020846">
    <property type="entry name" value="MFS_dom"/>
</dbReference>
<reference evidence="10" key="1">
    <citation type="journal article" date="2023" name="IMA Fungus">
        <title>Comparative genomic study of the Penicillium genus elucidates a diverse pangenome and 15 lateral gene transfer events.</title>
        <authorList>
            <person name="Petersen C."/>
            <person name="Sorensen T."/>
            <person name="Nielsen M.R."/>
            <person name="Sondergaard T.E."/>
            <person name="Sorensen J.L."/>
            <person name="Fitzpatrick D.A."/>
            <person name="Frisvad J.C."/>
            <person name="Nielsen K.L."/>
        </authorList>
    </citation>
    <scope>NUCLEOTIDE SEQUENCE</scope>
    <source>
        <strain evidence="10">IBT 12815</strain>
    </source>
</reference>
<evidence type="ECO:0000256" key="6">
    <source>
        <dbReference type="ARBA" id="ARBA00023136"/>
    </source>
</evidence>
<comment type="subcellular location">
    <subcellularLocation>
        <location evidence="1">Cell membrane</location>
        <topology evidence="1">Multi-pass membrane protein</topology>
    </subcellularLocation>
</comment>
<dbReference type="InterPro" id="IPR036259">
    <property type="entry name" value="MFS_trans_sf"/>
</dbReference>
<sequence length="145" mass="15327">MLFSAVIKALIMVLVGIETLAVALVSSAYSGGIFEILVNLQVSEEVGLLGYFALRHWIRYRPFVLGSLDLTAGSAGLQNIWTLIILWFFAGCLGSALFAVSGGIIADAFPAISRGLASGLYCAGLFLRPTLGPIIGSFLSKNAGW</sequence>
<dbReference type="GeneID" id="81586192"/>
<feature type="transmembrane region" description="Helical" evidence="8">
    <location>
        <begin position="80"/>
        <end position="106"/>
    </location>
</feature>
<keyword evidence="2" id="KW-0813">Transport</keyword>
<proteinExistence type="inferred from homology"/>
<evidence type="ECO:0000256" key="7">
    <source>
        <dbReference type="ARBA" id="ARBA00038459"/>
    </source>
</evidence>
<evidence type="ECO:0000256" key="1">
    <source>
        <dbReference type="ARBA" id="ARBA00004651"/>
    </source>
</evidence>
<dbReference type="Pfam" id="PF07690">
    <property type="entry name" value="MFS_1"/>
    <property type="match status" value="1"/>
</dbReference>
<evidence type="ECO:0000313" key="11">
    <source>
        <dbReference type="Proteomes" id="UP001213799"/>
    </source>
</evidence>
<evidence type="ECO:0000259" key="9">
    <source>
        <dbReference type="PROSITE" id="PS50850"/>
    </source>
</evidence>
<evidence type="ECO:0000313" key="10">
    <source>
        <dbReference type="EMBL" id="KAJ5608274.1"/>
    </source>
</evidence>
<dbReference type="GO" id="GO:0022857">
    <property type="term" value="F:transmembrane transporter activity"/>
    <property type="evidence" value="ECO:0007669"/>
    <property type="project" value="InterPro"/>
</dbReference>
<comment type="caution">
    <text evidence="10">The sequence shown here is derived from an EMBL/GenBank/DDBJ whole genome shotgun (WGS) entry which is preliminary data.</text>
</comment>
<gene>
    <name evidence="10" type="ORF">N7537_004893</name>
</gene>
<evidence type="ECO:0000256" key="5">
    <source>
        <dbReference type="ARBA" id="ARBA00022989"/>
    </source>
</evidence>
<keyword evidence="4 8" id="KW-0812">Transmembrane</keyword>
<dbReference type="PROSITE" id="PS50850">
    <property type="entry name" value="MFS"/>
    <property type="match status" value="1"/>
</dbReference>
<protein>
    <recommendedName>
        <fullName evidence="9">Major facilitator superfamily (MFS) profile domain-containing protein</fullName>
    </recommendedName>
</protein>
<keyword evidence="6 8" id="KW-0472">Membrane</keyword>
<keyword evidence="5 8" id="KW-1133">Transmembrane helix</keyword>
<dbReference type="SUPFAM" id="SSF103473">
    <property type="entry name" value="MFS general substrate transporter"/>
    <property type="match status" value="1"/>
</dbReference>
<feature type="domain" description="Major facilitator superfamily (MFS) profile" evidence="9">
    <location>
        <begin position="1"/>
        <end position="145"/>
    </location>
</feature>
<keyword evidence="11" id="KW-1185">Reference proteome</keyword>
<dbReference type="AlphaFoldDB" id="A0AAD6ECC1"/>
<dbReference type="PANTHER" id="PTHR23502">
    <property type="entry name" value="MAJOR FACILITATOR SUPERFAMILY"/>
    <property type="match status" value="1"/>
</dbReference>
<keyword evidence="3" id="KW-1003">Cell membrane</keyword>
<dbReference type="InterPro" id="IPR011701">
    <property type="entry name" value="MFS"/>
</dbReference>
<name>A0AAD6ECC1_9EURO</name>
<reference evidence="10" key="2">
    <citation type="submission" date="2023-01" db="EMBL/GenBank/DDBJ databases">
        <authorList>
            <person name="Petersen C."/>
        </authorList>
    </citation>
    <scope>NUCLEOTIDE SEQUENCE</scope>
    <source>
        <strain evidence="10">IBT 12815</strain>
    </source>
</reference>
<evidence type="ECO:0000256" key="3">
    <source>
        <dbReference type="ARBA" id="ARBA00022475"/>
    </source>
</evidence>